<comment type="similarity">
    <text evidence="1">Belongs to the ComF/GntX family.</text>
</comment>
<dbReference type="OrthoDB" id="9779910at2"/>
<evidence type="ECO:0000259" key="2">
    <source>
        <dbReference type="Pfam" id="PF00156"/>
    </source>
</evidence>
<dbReference type="Pfam" id="PF00156">
    <property type="entry name" value="Pribosyltran"/>
    <property type="match status" value="1"/>
</dbReference>
<name>A0A4Y9QW09_9BACT</name>
<dbReference type="InterPro" id="IPR051910">
    <property type="entry name" value="ComF/GntX_DNA_util-trans"/>
</dbReference>
<dbReference type="PANTHER" id="PTHR47505:SF1">
    <property type="entry name" value="DNA UTILIZATION PROTEIN YHGH"/>
    <property type="match status" value="1"/>
</dbReference>
<dbReference type="CDD" id="cd06223">
    <property type="entry name" value="PRTases_typeI"/>
    <property type="match status" value="1"/>
</dbReference>
<evidence type="ECO:0000313" key="3">
    <source>
        <dbReference type="EMBL" id="TFV95712.1"/>
    </source>
</evidence>
<organism evidence="3 4">
    <name type="scientific">Algoriphagus kandeliae</name>
    <dbReference type="NCBI Taxonomy" id="2562278"/>
    <lineage>
        <taxon>Bacteria</taxon>
        <taxon>Pseudomonadati</taxon>
        <taxon>Bacteroidota</taxon>
        <taxon>Cytophagia</taxon>
        <taxon>Cytophagales</taxon>
        <taxon>Cyclobacteriaceae</taxon>
        <taxon>Algoriphagus</taxon>
    </lineage>
</organism>
<comment type="caution">
    <text evidence="3">The sequence shown here is derived from an EMBL/GenBank/DDBJ whole genome shotgun (WGS) entry which is preliminary data.</text>
</comment>
<sequence>MTREQQRFKAKRFLFFKDFLDLIFPQNCMYCGRSLFDWEFCLCNPCKNKLPVASYHLRPTDNDLTQKLQGLCPVSRCISYLKFSRKGMSQSLLHQLKYRNKPQIGHFLGSSFGKILLKQPYHKEWDMIVPVPLHAQKQQRRGYNQTEEFAKGLSESLQIPVENILLRNKWTDTQTNKSRMERIENVSGVFDLRPNSNIYQRRILLVDDVMTTGATLSACANILWKNGSKTVDLATIAAGGGV</sequence>
<evidence type="ECO:0000313" key="4">
    <source>
        <dbReference type="Proteomes" id="UP000297647"/>
    </source>
</evidence>
<reference evidence="3 4" key="1">
    <citation type="submission" date="2019-03" db="EMBL/GenBank/DDBJ databases">
        <title>Algoriphagus sp. nov, a new strain isolated from root system soil of mangrove plant Kandelia.</title>
        <authorList>
            <person name="Yin Q."/>
            <person name="Wang K."/>
            <person name="Song Z."/>
        </authorList>
    </citation>
    <scope>NUCLEOTIDE SEQUENCE [LARGE SCALE GENOMIC DNA]</scope>
    <source>
        <strain evidence="3 4">XY-J91</strain>
    </source>
</reference>
<dbReference type="InterPro" id="IPR029057">
    <property type="entry name" value="PRTase-like"/>
</dbReference>
<feature type="domain" description="Phosphoribosyltransferase" evidence="2">
    <location>
        <begin position="148"/>
        <end position="239"/>
    </location>
</feature>
<evidence type="ECO:0000256" key="1">
    <source>
        <dbReference type="ARBA" id="ARBA00008007"/>
    </source>
</evidence>
<dbReference type="AlphaFoldDB" id="A0A4Y9QW09"/>
<dbReference type="Gene3D" id="3.40.50.2020">
    <property type="match status" value="1"/>
</dbReference>
<dbReference type="SUPFAM" id="SSF53271">
    <property type="entry name" value="PRTase-like"/>
    <property type="match status" value="1"/>
</dbReference>
<gene>
    <name evidence="3" type="ORF">E4S40_05680</name>
</gene>
<protein>
    <submittedName>
        <fullName evidence="3">ComF family protein</fullName>
    </submittedName>
</protein>
<accession>A0A4Y9QW09</accession>
<keyword evidence="4" id="KW-1185">Reference proteome</keyword>
<proteinExistence type="inferred from homology"/>
<dbReference type="EMBL" id="SPSB01000002">
    <property type="protein sequence ID" value="TFV95712.1"/>
    <property type="molecule type" value="Genomic_DNA"/>
</dbReference>
<dbReference type="Proteomes" id="UP000297647">
    <property type="component" value="Unassembled WGS sequence"/>
</dbReference>
<dbReference type="InterPro" id="IPR000836">
    <property type="entry name" value="PRTase_dom"/>
</dbReference>
<dbReference type="PANTHER" id="PTHR47505">
    <property type="entry name" value="DNA UTILIZATION PROTEIN YHGH"/>
    <property type="match status" value="1"/>
</dbReference>